<evidence type="ECO:0000313" key="4">
    <source>
        <dbReference type="EMBL" id="KAG2381285.1"/>
    </source>
</evidence>
<feature type="domain" description="DM2" evidence="3">
    <location>
        <begin position="211"/>
        <end position="299"/>
    </location>
</feature>
<accession>A0AA88GNQ0</accession>
<name>A0AA88GNQ0_NAELO</name>
<dbReference type="PROSITE" id="PS51925">
    <property type="entry name" value="SWIB_MDM2"/>
    <property type="match status" value="1"/>
</dbReference>
<keyword evidence="5" id="KW-1185">Reference proteome</keyword>
<gene>
    <name evidence="4" type="ORF">C9374_006274</name>
</gene>
<evidence type="ECO:0000256" key="1">
    <source>
        <dbReference type="SAM" id="Coils"/>
    </source>
</evidence>
<dbReference type="Gene3D" id="1.10.245.10">
    <property type="entry name" value="SWIB/MDM2 domain"/>
    <property type="match status" value="1"/>
</dbReference>
<dbReference type="EMBL" id="PYSW02000027">
    <property type="protein sequence ID" value="KAG2381285.1"/>
    <property type="molecule type" value="Genomic_DNA"/>
</dbReference>
<feature type="compositionally biased region" description="Basic and acidic residues" evidence="2">
    <location>
        <begin position="1"/>
        <end position="19"/>
    </location>
</feature>
<dbReference type="RefSeq" id="XP_044546965.1">
    <property type="nucleotide sequence ID" value="XM_044696116.1"/>
</dbReference>
<dbReference type="AlphaFoldDB" id="A0AA88GNQ0"/>
<dbReference type="InterPro" id="IPR003121">
    <property type="entry name" value="SWIB_MDM2_domain"/>
</dbReference>
<dbReference type="SUPFAM" id="SSF47592">
    <property type="entry name" value="SWIB/MDM2 domain"/>
    <property type="match status" value="1"/>
</dbReference>
<evidence type="ECO:0000259" key="3">
    <source>
        <dbReference type="PROSITE" id="PS51925"/>
    </source>
</evidence>
<dbReference type="Proteomes" id="UP000816034">
    <property type="component" value="Unassembled WGS sequence"/>
</dbReference>
<comment type="caution">
    <text evidence="4">The sequence shown here is derived from an EMBL/GenBank/DDBJ whole genome shotgun (WGS) entry which is preliminary data.</text>
</comment>
<evidence type="ECO:0000313" key="5">
    <source>
        <dbReference type="Proteomes" id="UP000816034"/>
    </source>
</evidence>
<dbReference type="GeneID" id="68098728"/>
<proteinExistence type="predicted"/>
<sequence>MPPRSLAREKSSSSMKEEGTASSSDSAVIIEKQQEYIELLEQELKSLKQHFDRTMEKIFSNPVFASLRMNGGSSSSSTTRGTTNEKKKRTRDKSREEESEVSGSDESSGEEQQQETSLRKPRQKKSSLMDLESDEETTVDNIFQMDFWNQQVSRMIKTKKSKLPKVPTPKEGSKFTIGIVEAKKTKKAAVKKPSETENEQEEMIEALPLPYFQAPVTVSESLAKLLGDSKQRNFKKDEVYKLVWQYMHKNNRFDEQHHVLLNDDLKLALHIEDSKKAPLSIDDLNYFVMRQIVNDSISKNTIASFQIKN</sequence>
<feature type="coiled-coil region" evidence="1">
    <location>
        <begin position="30"/>
        <end position="57"/>
    </location>
</feature>
<protein>
    <recommendedName>
        <fullName evidence="3">DM2 domain-containing protein</fullName>
    </recommendedName>
</protein>
<feature type="region of interest" description="Disordered" evidence="2">
    <location>
        <begin position="1"/>
        <end position="28"/>
    </location>
</feature>
<organism evidence="4 5">
    <name type="scientific">Naegleria lovaniensis</name>
    <name type="common">Amoeba</name>
    <dbReference type="NCBI Taxonomy" id="51637"/>
    <lineage>
        <taxon>Eukaryota</taxon>
        <taxon>Discoba</taxon>
        <taxon>Heterolobosea</taxon>
        <taxon>Tetramitia</taxon>
        <taxon>Eutetramitia</taxon>
        <taxon>Vahlkampfiidae</taxon>
        <taxon>Naegleria</taxon>
    </lineage>
</organism>
<feature type="compositionally biased region" description="Low complexity" evidence="2">
    <location>
        <begin position="71"/>
        <end position="82"/>
    </location>
</feature>
<reference evidence="4 5" key="1">
    <citation type="journal article" date="2018" name="BMC Genomics">
        <title>The genome of Naegleria lovaniensis, the basis for a comparative approach to unravel pathogenicity factors of the human pathogenic amoeba N. fowleri.</title>
        <authorList>
            <person name="Liechti N."/>
            <person name="Schurch N."/>
            <person name="Bruggmann R."/>
            <person name="Wittwer M."/>
        </authorList>
    </citation>
    <scope>NUCLEOTIDE SEQUENCE [LARGE SCALE GENOMIC DNA]</scope>
    <source>
        <strain evidence="4 5">ATCC 30569</strain>
    </source>
</reference>
<keyword evidence="1" id="KW-0175">Coiled coil</keyword>
<feature type="region of interest" description="Disordered" evidence="2">
    <location>
        <begin position="66"/>
        <end position="133"/>
    </location>
</feature>
<dbReference type="InterPro" id="IPR036885">
    <property type="entry name" value="SWIB_MDM2_dom_sf"/>
</dbReference>
<evidence type="ECO:0000256" key="2">
    <source>
        <dbReference type="SAM" id="MobiDB-lite"/>
    </source>
</evidence>